<name>A0A9D4Y8I4_PEA</name>
<sequence>MLSIDVDNDTPSGFGFFKFKTPPSAATEPQMQPVLSPCNHLVCSSCMADGLTISSEYALGNTKYAQIDLRHVINSEPYGASIDLIEVAVILPKQQQTMSNCYKIKDTPVETKPAVDSKPPAKLS</sequence>
<protein>
    <submittedName>
        <fullName evidence="1">Uncharacterized protein</fullName>
    </submittedName>
</protein>
<reference evidence="1 2" key="1">
    <citation type="journal article" date="2022" name="Nat. Genet.">
        <title>Improved pea reference genome and pan-genome highlight genomic features and evolutionary characteristics.</title>
        <authorList>
            <person name="Yang T."/>
            <person name="Liu R."/>
            <person name="Luo Y."/>
            <person name="Hu S."/>
            <person name="Wang D."/>
            <person name="Wang C."/>
            <person name="Pandey M.K."/>
            <person name="Ge S."/>
            <person name="Xu Q."/>
            <person name="Li N."/>
            <person name="Li G."/>
            <person name="Huang Y."/>
            <person name="Saxena R.K."/>
            <person name="Ji Y."/>
            <person name="Li M."/>
            <person name="Yan X."/>
            <person name="He Y."/>
            <person name="Liu Y."/>
            <person name="Wang X."/>
            <person name="Xiang C."/>
            <person name="Varshney R.K."/>
            <person name="Ding H."/>
            <person name="Gao S."/>
            <person name="Zong X."/>
        </authorList>
    </citation>
    <scope>NUCLEOTIDE SEQUENCE [LARGE SCALE GENOMIC DNA]</scope>
    <source>
        <strain evidence="1 2">cv. Zhongwan 6</strain>
    </source>
</reference>
<comment type="caution">
    <text evidence="1">The sequence shown here is derived from an EMBL/GenBank/DDBJ whole genome shotgun (WGS) entry which is preliminary data.</text>
</comment>
<dbReference type="AlphaFoldDB" id="A0A9D4Y8I4"/>
<proteinExistence type="predicted"/>
<dbReference type="SUPFAM" id="SSF57850">
    <property type="entry name" value="RING/U-box"/>
    <property type="match status" value="1"/>
</dbReference>
<keyword evidence="2" id="KW-1185">Reference proteome</keyword>
<dbReference type="Proteomes" id="UP001058974">
    <property type="component" value="Chromosome 2"/>
</dbReference>
<dbReference type="EMBL" id="JAMSHJ010000002">
    <property type="protein sequence ID" value="KAI5432865.1"/>
    <property type="molecule type" value="Genomic_DNA"/>
</dbReference>
<evidence type="ECO:0000313" key="1">
    <source>
        <dbReference type="EMBL" id="KAI5432865.1"/>
    </source>
</evidence>
<dbReference type="Gramene" id="Psat02G0024900-T1">
    <property type="protein sequence ID" value="KAI5432865.1"/>
    <property type="gene ID" value="KIW84_020249"/>
</dbReference>
<organism evidence="1 2">
    <name type="scientific">Pisum sativum</name>
    <name type="common">Garden pea</name>
    <name type="synonym">Lathyrus oleraceus</name>
    <dbReference type="NCBI Taxonomy" id="3888"/>
    <lineage>
        <taxon>Eukaryota</taxon>
        <taxon>Viridiplantae</taxon>
        <taxon>Streptophyta</taxon>
        <taxon>Embryophyta</taxon>
        <taxon>Tracheophyta</taxon>
        <taxon>Spermatophyta</taxon>
        <taxon>Magnoliopsida</taxon>
        <taxon>eudicotyledons</taxon>
        <taxon>Gunneridae</taxon>
        <taxon>Pentapetalae</taxon>
        <taxon>rosids</taxon>
        <taxon>fabids</taxon>
        <taxon>Fabales</taxon>
        <taxon>Fabaceae</taxon>
        <taxon>Papilionoideae</taxon>
        <taxon>50 kb inversion clade</taxon>
        <taxon>NPAAA clade</taxon>
        <taxon>Hologalegina</taxon>
        <taxon>IRL clade</taxon>
        <taxon>Fabeae</taxon>
        <taxon>Lathyrus</taxon>
    </lineage>
</organism>
<accession>A0A9D4Y8I4</accession>
<gene>
    <name evidence="1" type="ORF">KIW84_020249</name>
</gene>
<evidence type="ECO:0000313" key="2">
    <source>
        <dbReference type="Proteomes" id="UP001058974"/>
    </source>
</evidence>